<gene>
    <name evidence="1" type="ORF">SAMN05421810_107162</name>
</gene>
<keyword evidence="2" id="KW-1185">Reference proteome</keyword>
<dbReference type="RefSeq" id="WP_092532612.1">
    <property type="nucleotide sequence ID" value="NZ_FOWW01000007.1"/>
</dbReference>
<accession>A0A1I5YHD8</accession>
<name>A0A1I5YHD8_9PSEU</name>
<keyword evidence="1" id="KW-0238">DNA-binding</keyword>
<proteinExistence type="predicted"/>
<dbReference type="GO" id="GO:0003677">
    <property type="term" value="F:DNA binding"/>
    <property type="evidence" value="ECO:0007669"/>
    <property type="project" value="UniProtKB-KW"/>
</dbReference>
<dbReference type="InterPro" id="IPR009351">
    <property type="entry name" value="AlkZ-like"/>
</dbReference>
<dbReference type="PANTHER" id="PTHR38479">
    <property type="entry name" value="LMO0824 PROTEIN"/>
    <property type="match status" value="1"/>
</dbReference>
<evidence type="ECO:0000313" key="1">
    <source>
        <dbReference type="EMBL" id="SFQ43595.1"/>
    </source>
</evidence>
<dbReference type="EMBL" id="FOWW01000007">
    <property type="protein sequence ID" value="SFQ43595.1"/>
    <property type="molecule type" value="Genomic_DNA"/>
</dbReference>
<dbReference type="Proteomes" id="UP000198727">
    <property type="component" value="Unassembled WGS sequence"/>
</dbReference>
<dbReference type="PANTHER" id="PTHR38479:SF2">
    <property type="entry name" value="WINGED HELIX DNA-BINDING DOMAIN-CONTAINING PROTEIN"/>
    <property type="match status" value="1"/>
</dbReference>
<dbReference type="STRING" id="587909.SAMN05421810_107162"/>
<dbReference type="Pfam" id="PF06224">
    <property type="entry name" value="AlkZ-like"/>
    <property type="match status" value="1"/>
</dbReference>
<organism evidence="1 2">
    <name type="scientific">Amycolatopsis arida</name>
    <dbReference type="NCBI Taxonomy" id="587909"/>
    <lineage>
        <taxon>Bacteria</taxon>
        <taxon>Bacillati</taxon>
        <taxon>Actinomycetota</taxon>
        <taxon>Actinomycetes</taxon>
        <taxon>Pseudonocardiales</taxon>
        <taxon>Pseudonocardiaceae</taxon>
        <taxon>Amycolatopsis</taxon>
    </lineage>
</organism>
<protein>
    <submittedName>
        <fullName evidence="1">Winged helix DNA-binding domain-containing protein</fullName>
    </submittedName>
</protein>
<evidence type="ECO:0000313" key="2">
    <source>
        <dbReference type="Proteomes" id="UP000198727"/>
    </source>
</evidence>
<dbReference type="AlphaFoldDB" id="A0A1I5YHD8"/>
<dbReference type="OrthoDB" id="9148135at2"/>
<reference evidence="2" key="1">
    <citation type="submission" date="2016-10" db="EMBL/GenBank/DDBJ databases">
        <authorList>
            <person name="Varghese N."/>
            <person name="Submissions S."/>
        </authorList>
    </citation>
    <scope>NUCLEOTIDE SEQUENCE [LARGE SCALE GENOMIC DNA]</scope>
    <source>
        <strain evidence="2">CGMCC 4.5579</strain>
    </source>
</reference>
<sequence length="367" mass="40091">MPESLSTRALNRALLARQLLLRRERRPAVEVVEHLVGLQAQAPMPPYYQLWSRVADFDPAELSTPLTERAVVRGTAMRGTIHLLTAADYLAQRPLVQPMLERSLPGQSFGKAVAGMDLAALAAAGRELLGARPRTPAELGALLAERWPDRDGRAMASAVQVLTALVQVPPRGLWGRGGQPTNTTVEAWLGRPVDATPSAERMVLRYLGAFGPAAVADVQAWCGLTRLGEVVEGLRPRLRAFRDERGRELVDLPDAPRPDPDTPAPARLLGEFDNVLLSHADRTRILGDTDRGRVMTVNGLVRGTLLVDGFVRGSWKVTAKRDAVVDLEPFRPVAARATAALEREAELLLDFAVPDARSRDIRWQPAP</sequence>